<dbReference type="InterPro" id="IPR016135">
    <property type="entry name" value="UBQ-conjugating_enzyme/RWD"/>
</dbReference>
<keyword evidence="2" id="KW-1185">Reference proteome</keyword>
<dbReference type="Proteomes" id="UP000203826">
    <property type="component" value="Segment"/>
</dbReference>
<gene>
    <name evidence="1" type="ORF">ceV_449</name>
</gene>
<name>A0A0N9Q9P2_9VIRU</name>
<reference evidence="1 2" key="1">
    <citation type="journal article" date="2015" name="Genome Announc.">
        <title>The 474-Kilobase-Pair Complete Genome Sequence of CeV-01B, a Virus Infecting Haptolina (Chrysochromulina) ericina (Prymnesiophyceae).</title>
        <authorList>
            <person name="Gallot-Lavallee L."/>
            <person name="Pagarete A."/>
            <person name="Legendre M."/>
            <person name="Santini S."/>
            <person name="Sandaa R.A."/>
            <person name="Himmelbauer H."/>
            <person name="Ogata H."/>
            <person name="Bratbak G."/>
            <person name="Claverie J.M."/>
        </authorList>
    </citation>
    <scope>NUCLEOTIDE SEQUENCE [LARGE SCALE GENOMIC DNA]</scope>
    <source>
        <strain evidence="1">CeV-01B</strain>
    </source>
</reference>
<accession>A0A0N9Q9P2</accession>
<protein>
    <submittedName>
        <fullName evidence="1">Uncharacterized protein</fullName>
    </submittedName>
</protein>
<evidence type="ECO:0000313" key="1">
    <source>
        <dbReference type="EMBL" id="ALH23355.1"/>
    </source>
</evidence>
<dbReference type="Gene3D" id="3.10.110.10">
    <property type="entry name" value="Ubiquitin Conjugating Enzyme"/>
    <property type="match status" value="1"/>
</dbReference>
<evidence type="ECO:0000313" key="2">
    <source>
        <dbReference type="Proteomes" id="UP000203826"/>
    </source>
</evidence>
<organism evidence="1 2">
    <name type="scientific">Chrysochromulina ericina virus CeV-01B</name>
    <dbReference type="NCBI Taxonomy" id="3070830"/>
    <lineage>
        <taxon>Viruses</taxon>
        <taxon>Varidnaviria</taxon>
        <taxon>Bamfordvirae</taxon>
        <taxon>Nucleocytoviricota</taxon>
        <taxon>Megaviricetes</taxon>
        <taxon>Imitervirales</taxon>
        <taxon>Mesomimiviridae</taxon>
        <taxon>Tethysvirus</taxon>
        <taxon>Tethysvirus raunefjordenense</taxon>
    </lineage>
</organism>
<dbReference type="SUPFAM" id="SSF54495">
    <property type="entry name" value="UBC-like"/>
    <property type="match status" value="1"/>
</dbReference>
<proteinExistence type="predicted"/>
<dbReference type="KEGG" id="vg:26049316"/>
<sequence length="199" mass="23499">MSAIKRINNEINRKFPKTIKDLSIPYRFSFINSDIDFTNTNQIQISVDLYNKQLFTITFTNTYPFTPPRLFINTKNGNKNYNRWCGDITNTINKRLFLSSTNILIASFFSIDMNTTLYKKFKNAPSKFPISCLCCESITCSGKWNPRCQIKQVIEEYMFNKKFLFFTSPIGLKLIMPIFYNDRWNIPEDIILHIFLFII</sequence>
<dbReference type="EMBL" id="KT820662">
    <property type="protein sequence ID" value="ALH23355.1"/>
    <property type="molecule type" value="Genomic_DNA"/>
</dbReference>